<evidence type="ECO:0000256" key="2">
    <source>
        <dbReference type="ARBA" id="ARBA00022679"/>
    </source>
</evidence>
<proteinExistence type="inferred from homology"/>
<dbReference type="GO" id="GO:0003887">
    <property type="term" value="F:DNA-directed DNA polymerase activity"/>
    <property type="evidence" value="ECO:0007669"/>
    <property type="project" value="UniProtKB-EC"/>
</dbReference>
<keyword evidence="4" id="KW-0235">DNA replication</keyword>
<evidence type="ECO:0000313" key="9">
    <source>
        <dbReference type="Proteomes" id="UP001274321"/>
    </source>
</evidence>
<keyword evidence="9" id="KW-1185">Reference proteome</keyword>
<reference evidence="8 9" key="1">
    <citation type="submission" date="2023-11" db="EMBL/GenBank/DDBJ databases">
        <authorList>
            <person name="Bao R."/>
        </authorList>
    </citation>
    <scope>NUCLEOTIDE SEQUENCE [LARGE SCALE GENOMIC DNA]</scope>
    <source>
        <strain evidence="8 9">PJ23</strain>
    </source>
</reference>
<name>A0ABU4RV80_9HYPH</name>
<dbReference type="InterPro" id="IPR008921">
    <property type="entry name" value="DNA_pol3_clamp-load_cplx_C"/>
</dbReference>
<dbReference type="InterPro" id="IPR027417">
    <property type="entry name" value="P-loop_NTPase"/>
</dbReference>
<dbReference type="RefSeq" id="WP_319845683.1">
    <property type="nucleotide sequence ID" value="NZ_JAXAFJ010000013.1"/>
</dbReference>
<dbReference type="NCBIfam" id="TIGR01128">
    <property type="entry name" value="holA"/>
    <property type="match status" value="1"/>
</dbReference>
<dbReference type="Gene3D" id="1.10.8.60">
    <property type="match status" value="1"/>
</dbReference>
<sequence>MVAVKAGGVDAFLAKPPSGLVCALFYGPDAGLVSERAALFIKTAVPGLDEGFGLIRLEGDDLASDPSRLLDEAHAISMFGGARVLRVKGGSRAFHAAIDGLLGGPPPEALTVVEAGDLRKGAPLRALCERSPKAAAIPCFADNDAAIGRLIDAAFSAAGVQIDRDARSLLLGSLGADRLATRGEIDKLLLYAHGAPRLTVSDIEALMSDTSATAADDLVDAAFAGDVGTLDEGLTKLALVGTSPSQILGAALRHLLQLHRLRCAVEAGAAPGAVLDREWPQLHFRRRPLVERALTGWNLERLTRLLGHVSSGILEARRGGSFGEVLARRIMLEIGSAARSMRR</sequence>
<dbReference type="EMBL" id="JAXAFJ010000013">
    <property type="protein sequence ID" value="MDX6807540.1"/>
    <property type="molecule type" value="Genomic_DNA"/>
</dbReference>
<gene>
    <name evidence="8" type="primary">holA</name>
    <name evidence="8" type="ORF">SCD90_15850</name>
</gene>
<dbReference type="PANTHER" id="PTHR34388">
    <property type="entry name" value="DNA POLYMERASE III SUBUNIT DELTA"/>
    <property type="match status" value="1"/>
</dbReference>
<protein>
    <recommendedName>
        <fullName evidence="1">DNA-directed DNA polymerase</fullName>
        <ecNumber evidence="1">2.7.7.7</ecNumber>
    </recommendedName>
</protein>
<dbReference type="PANTHER" id="PTHR34388:SF1">
    <property type="entry name" value="DNA POLYMERASE III SUBUNIT DELTA"/>
    <property type="match status" value="1"/>
</dbReference>
<dbReference type="EC" id="2.7.7.7" evidence="1"/>
<comment type="caution">
    <text evidence="8">The sequence shown here is derived from an EMBL/GenBank/DDBJ whole genome shotgun (WGS) entry which is preliminary data.</text>
</comment>
<evidence type="ECO:0000256" key="7">
    <source>
        <dbReference type="ARBA" id="ARBA00049244"/>
    </source>
</evidence>
<dbReference type="Gene3D" id="1.20.272.10">
    <property type="match status" value="1"/>
</dbReference>
<evidence type="ECO:0000256" key="6">
    <source>
        <dbReference type="ARBA" id="ARBA00034754"/>
    </source>
</evidence>
<keyword evidence="2 8" id="KW-0808">Transferase</keyword>
<comment type="catalytic activity">
    <reaction evidence="7">
        <text>DNA(n) + a 2'-deoxyribonucleoside 5'-triphosphate = DNA(n+1) + diphosphate</text>
        <dbReference type="Rhea" id="RHEA:22508"/>
        <dbReference type="Rhea" id="RHEA-COMP:17339"/>
        <dbReference type="Rhea" id="RHEA-COMP:17340"/>
        <dbReference type="ChEBI" id="CHEBI:33019"/>
        <dbReference type="ChEBI" id="CHEBI:61560"/>
        <dbReference type="ChEBI" id="CHEBI:173112"/>
        <dbReference type="EC" id="2.7.7.7"/>
    </reaction>
</comment>
<keyword evidence="5" id="KW-0239">DNA-directed DNA polymerase</keyword>
<evidence type="ECO:0000313" key="8">
    <source>
        <dbReference type="EMBL" id="MDX6807540.1"/>
    </source>
</evidence>
<evidence type="ECO:0000256" key="1">
    <source>
        <dbReference type="ARBA" id="ARBA00012417"/>
    </source>
</evidence>
<dbReference type="SUPFAM" id="SSF52540">
    <property type="entry name" value="P-loop containing nucleoside triphosphate hydrolases"/>
    <property type="match status" value="1"/>
</dbReference>
<evidence type="ECO:0000256" key="4">
    <source>
        <dbReference type="ARBA" id="ARBA00022705"/>
    </source>
</evidence>
<accession>A0ABU4RV80</accession>
<evidence type="ECO:0000256" key="5">
    <source>
        <dbReference type="ARBA" id="ARBA00022932"/>
    </source>
</evidence>
<dbReference type="Gene3D" id="3.40.50.300">
    <property type="entry name" value="P-loop containing nucleotide triphosphate hydrolases"/>
    <property type="match status" value="1"/>
</dbReference>
<dbReference type="SUPFAM" id="SSF48019">
    <property type="entry name" value="post-AAA+ oligomerization domain-like"/>
    <property type="match status" value="1"/>
</dbReference>
<dbReference type="Proteomes" id="UP001274321">
    <property type="component" value="Unassembled WGS sequence"/>
</dbReference>
<keyword evidence="3 8" id="KW-0548">Nucleotidyltransferase</keyword>
<evidence type="ECO:0000256" key="3">
    <source>
        <dbReference type="ARBA" id="ARBA00022695"/>
    </source>
</evidence>
<organism evidence="8 9">
    <name type="scientific">Terrihabitans rhizophilus</name>
    <dbReference type="NCBI Taxonomy" id="3092662"/>
    <lineage>
        <taxon>Bacteria</taxon>
        <taxon>Pseudomonadati</taxon>
        <taxon>Pseudomonadota</taxon>
        <taxon>Alphaproteobacteria</taxon>
        <taxon>Hyphomicrobiales</taxon>
        <taxon>Terrihabitans</taxon>
    </lineage>
</organism>
<dbReference type="InterPro" id="IPR005790">
    <property type="entry name" value="DNA_polIII_delta"/>
</dbReference>
<comment type="similarity">
    <text evidence="6">Belongs to the DNA polymerase HolA subunit family.</text>
</comment>